<dbReference type="AlphaFoldDB" id="A0A3S5CBF9"/>
<proteinExistence type="predicted"/>
<feature type="non-terminal residue" evidence="2">
    <location>
        <position position="1"/>
    </location>
</feature>
<evidence type="ECO:0000313" key="2">
    <source>
        <dbReference type="EMBL" id="VEL07449.1"/>
    </source>
</evidence>
<feature type="compositionally biased region" description="Low complexity" evidence="1">
    <location>
        <begin position="285"/>
        <end position="296"/>
    </location>
</feature>
<reference evidence="2" key="1">
    <citation type="submission" date="2018-11" db="EMBL/GenBank/DDBJ databases">
        <authorList>
            <consortium name="Pathogen Informatics"/>
        </authorList>
    </citation>
    <scope>NUCLEOTIDE SEQUENCE</scope>
</reference>
<evidence type="ECO:0000256" key="1">
    <source>
        <dbReference type="SAM" id="MobiDB-lite"/>
    </source>
</evidence>
<keyword evidence="3" id="KW-1185">Reference proteome</keyword>
<feature type="region of interest" description="Disordered" evidence="1">
    <location>
        <begin position="226"/>
        <end position="305"/>
    </location>
</feature>
<dbReference type="Proteomes" id="UP000784294">
    <property type="component" value="Unassembled WGS sequence"/>
</dbReference>
<sequence length="324" mass="35231">SNDYSSACANSPGLATRLSCSGYLQTYRESSEVISGLLTLPPNMAHAAVATKPSSAVSTSPAGPLESGELQQVGPTVRLGNQYTEIMRPQCEGDYGLRRMEGVLTYQSQHEETMSNFENSVIDKDLESDSIRRSSVETDLDAGSEDDTNGCSNSNSSGSSSSNGLDIGAVSMRHDTSTCALMQMDIENSKLTPLQAVSNLSDSETLPPASSMSSRNHASFGYAQQYPHNFIDPNSHLQSSHAEASQPHPPFTSHYIHAHRSFPPSCQLQDDQMQHQQPSHPVQAYSSSSQPNSHSQPSHHHHLYSLPNHPTTAAYCYNFPRYLV</sequence>
<feature type="region of interest" description="Disordered" evidence="1">
    <location>
        <begin position="128"/>
        <end position="168"/>
    </location>
</feature>
<feature type="compositionally biased region" description="Low complexity" evidence="1">
    <location>
        <begin position="267"/>
        <end position="277"/>
    </location>
</feature>
<gene>
    <name evidence="2" type="ORF">PXEA_LOCUS889</name>
</gene>
<evidence type="ECO:0000313" key="3">
    <source>
        <dbReference type="Proteomes" id="UP000784294"/>
    </source>
</evidence>
<feature type="compositionally biased region" description="Low complexity" evidence="1">
    <location>
        <begin position="149"/>
        <end position="164"/>
    </location>
</feature>
<comment type="caution">
    <text evidence="2">The sequence shown here is derived from an EMBL/GenBank/DDBJ whole genome shotgun (WGS) entry which is preliminary data.</text>
</comment>
<organism evidence="2 3">
    <name type="scientific">Protopolystoma xenopodis</name>
    <dbReference type="NCBI Taxonomy" id="117903"/>
    <lineage>
        <taxon>Eukaryota</taxon>
        <taxon>Metazoa</taxon>
        <taxon>Spiralia</taxon>
        <taxon>Lophotrochozoa</taxon>
        <taxon>Platyhelminthes</taxon>
        <taxon>Monogenea</taxon>
        <taxon>Polyopisthocotylea</taxon>
        <taxon>Polystomatidea</taxon>
        <taxon>Polystomatidae</taxon>
        <taxon>Protopolystoma</taxon>
    </lineage>
</organism>
<feature type="compositionally biased region" description="Acidic residues" evidence="1">
    <location>
        <begin position="138"/>
        <end position="148"/>
    </location>
</feature>
<dbReference type="EMBL" id="CAAALY010001759">
    <property type="protein sequence ID" value="VEL07449.1"/>
    <property type="molecule type" value="Genomic_DNA"/>
</dbReference>
<protein>
    <submittedName>
        <fullName evidence="2">Uncharacterized protein</fullName>
    </submittedName>
</protein>
<name>A0A3S5CBF9_9PLAT</name>
<accession>A0A3S5CBF9</accession>